<gene>
    <name evidence="1" type="ORF">PtrM4_121870</name>
</gene>
<proteinExistence type="predicted"/>
<evidence type="ECO:0000313" key="1">
    <source>
        <dbReference type="EMBL" id="KAF7569772.1"/>
    </source>
</evidence>
<sequence>MLASSSGNSSTVTVSSGELDKCEDERQHRFKFWSSKTFCSRLGALFPLLTYDMVVDVGAFPGYCVFKGMEYFFSGFWDVCLQVGDSRNLESRIDYIT</sequence>
<dbReference type="KEGG" id="ptrr:90957172"/>
<dbReference type="GeneID" id="90957172"/>
<organism evidence="1 2">
    <name type="scientific">Pyrenophora tritici-repentis</name>
    <dbReference type="NCBI Taxonomy" id="45151"/>
    <lineage>
        <taxon>Eukaryota</taxon>
        <taxon>Fungi</taxon>
        <taxon>Dikarya</taxon>
        <taxon>Ascomycota</taxon>
        <taxon>Pezizomycotina</taxon>
        <taxon>Dothideomycetes</taxon>
        <taxon>Pleosporomycetidae</taxon>
        <taxon>Pleosporales</taxon>
        <taxon>Pleosporineae</taxon>
        <taxon>Pleosporaceae</taxon>
        <taxon>Pyrenophora</taxon>
    </lineage>
</organism>
<protein>
    <submittedName>
        <fullName evidence="1">Uncharacterized protein</fullName>
    </submittedName>
</protein>
<name>A0A834RUB4_9PLEO</name>
<reference evidence="1 2" key="1">
    <citation type="journal article" date="2018" name="BMC Genomics">
        <title>Comparative genomics of the wheat fungal pathogen Pyrenophora tritici-repentis reveals chromosomal variations and genome plasticity.</title>
        <authorList>
            <person name="Moolhuijzen P."/>
            <person name="See P.T."/>
            <person name="Hane J.K."/>
            <person name="Shi G."/>
            <person name="Liu Z."/>
            <person name="Oliver R.P."/>
            <person name="Moffat C.S."/>
        </authorList>
    </citation>
    <scope>NUCLEOTIDE SEQUENCE [LARGE SCALE GENOMIC DNA]</scope>
    <source>
        <strain evidence="1">M4</strain>
    </source>
</reference>
<comment type="caution">
    <text evidence="1">The sequence shown here is derived from an EMBL/GenBank/DDBJ whole genome shotgun (WGS) entry which is preliminary data.</text>
</comment>
<dbReference type="Proteomes" id="UP000245464">
    <property type="component" value="Chromosome 6"/>
</dbReference>
<dbReference type="AlphaFoldDB" id="A0A834RUB4"/>
<dbReference type="EMBL" id="NQIK02000006">
    <property type="protein sequence ID" value="KAF7569772.1"/>
    <property type="molecule type" value="Genomic_DNA"/>
</dbReference>
<dbReference type="RefSeq" id="XP_065961677.1">
    <property type="nucleotide sequence ID" value="XM_066108492.1"/>
</dbReference>
<evidence type="ECO:0000313" key="2">
    <source>
        <dbReference type="Proteomes" id="UP000245464"/>
    </source>
</evidence>
<accession>A0A834RUB4</accession>